<feature type="transmembrane region" description="Helical" evidence="1">
    <location>
        <begin position="38"/>
        <end position="60"/>
    </location>
</feature>
<keyword evidence="1" id="KW-0472">Membrane</keyword>
<dbReference type="AlphaFoldDB" id="A0A895YDE6"/>
<keyword evidence="1" id="KW-1133">Transmembrane helix</keyword>
<name>A0A895YDE6_9ACTN</name>
<accession>A0A895YDE6</accession>
<gene>
    <name evidence="2" type="ORF">JQS43_05660</name>
</gene>
<keyword evidence="3" id="KW-1185">Reference proteome</keyword>
<reference evidence="2" key="1">
    <citation type="submission" date="2021-02" db="EMBL/GenBank/DDBJ databases">
        <title>Natrosporangium hydrolyticum gen. nov., sp. nov, a haloalkaliphilic actinobacterium from a soda solonchak soil.</title>
        <authorList>
            <person name="Sorokin D.Y."/>
            <person name="Khijniak T.V."/>
            <person name="Zakharycheva A.P."/>
            <person name="Boueva O.V."/>
            <person name="Ariskina E.V."/>
            <person name="Hahnke R.L."/>
            <person name="Bunk B."/>
            <person name="Sproer C."/>
            <person name="Schumann P."/>
            <person name="Evtushenko L.I."/>
            <person name="Kublanov I.V."/>
        </authorList>
    </citation>
    <scope>NUCLEOTIDE SEQUENCE</scope>
    <source>
        <strain evidence="2">DSM 106523</strain>
    </source>
</reference>
<dbReference type="Proteomes" id="UP000662857">
    <property type="component" value="Chromosome"/>
</dbReference>
<dbReference type="RefSeq" id="WP_239678012.1">
    <property type="nucleotide sequence ID" value="NZ_CP070499.1"/>
</dbReference>
<organism evidence="2 3">
    <name type="scientific">Natronosporangium hydrolyticum</name>
    <dbReference type="NCBI Taxonomy" id="2811111"/>
    <lineage>
        <taxon>Bacteria</taxon>
        <taxon>Bacillati</taxon>
        <taxon>Actinomycetota</taxon>
        <taxon>Actinomycetes</taxon>
        <taxon>Micromonosporales</taxon>
        <taxon>Micromonosporaceae</taxon>
        <taxon>Natronosporangium</taxon>
    </lineage>
</organism>
<dbReference type="EMBL" id="CP070499">
    <property type="protein sequence ID" value="QSB15824.1"/>
    <property type="molecule type" value="Genomic_DNA"/>
</dbReference>
<evidence type="ECO:0000313" key="3">
    <source>
        <dbReference type="Proteomes" id="UP000662857"/>
    </source>
</evidence>
<feature type="transmembrane region" description="Helical" evidence="1">
    <location>
        <begin position="12"/>
        <end position="32"/>
    </location>
</feature>
<proteinExistence type="predicted"/>
<evidence type="ECO:0000256" key="1">
    <source>
        <dbReference type="SAM" id="Phobius"/>
    </source>
</evidence>
<sequence length="65" mass="6684">MADGARTVGNNNAGAFGFAYLVAAVGAAVYFIGESSGFWGVILAILKALVWPAYLVYGVLDALSL</sequence>
<dbReference type="KEGG" id="nhy:JQS43_05660"/>
<keyword evidence="1" id="KW-0812">Transmembrane</keyword>
<protein>
    <submittedName>
        <fullName evidence="2">Uncharacterized protein</fullName>
    </submittedName>
</protein>
<evidence type="ECO:0000313" key="2">
    <source>
        <dbReference type="EMBL" id="QSB15824.1"/>
    </source>
</evidence>